<dbReference type="Bgee" id="ENSMODG00000024970">
    <property type="expression patterns" value="Expressed in heart and 19 other cell types or tissues"/>
</dbReference>
<keyword evidence="5" id="KW-0496">Mitochondrion</keyword>
<dbReference type="PANTHER" id="PTHR28492">
    <property type="entry name" value="HYPOTHETICAL PROTEIN LOC691921"/>
    <property type="match status" value="1"/>
</dbReference>
<evidence type="ECO:0000256" key="6">
    <source>
        <dbReference type="ARBA" id="ARBA00023136"/>
    </source>
</evidence>
<reference evidence="8" key="2">
    <citation type="submission" date="2025-08" db="UniProtKB">
        <authorList>
            <consortium name="Ensembl"/>
        </authorList>
    </citation>
    <scope>IDENTIFICATION</scope>
</reference>
<name>A0A5F8GCL7_MONDO</name>
<evidence type="ECO:0000256" key="4">
    <source>
        <dbReference type="ARBA" id="ARBA00022989"/>
    </source>
</evidence>
<evidence type="ECO:0000256" key="2">
    <source>
        <dbReference type="ARBA" id="ARBA00022692"/>
    </source>
</evidence>
<reference evidence="8" key="3">
    <citation type="submission" date="2025-09" db="UniProtKB">
        <authorList>
            <consortium name="Ensembl"/>
        </authorList>
    </citation>
    <scope>IDENTIFICATION</scope>
</reference>
<dbReference type="Proteomes" id="UP000002280">
    <property type="component" value="Chromosome 8"/>
</dbReference>
<reference evidence="8 9" key="1">
    <citation type="journal article" date="2007" name="Nature">
        <title>Genome of the marsupial Monodelphis domestica reveals innovation in non-coding sequences.</title>
        <authorList>
            <person name="Mikkelsen T.S."/>
            <person name="Wakefield M.J."/>
            <person name="Aken B."/>
            <person name="Amemiya C.T."/>
            <person name="Chang J.L."/>
            <person name="Duke S."/>
            <person name="Garber M."/>
            <person name="Gentles A.J."/>
            <person name="Goodstadt L."/>
            <person name="Heger A."/>
            <person name="Jurka J."/>
            <person name="Kamal M."/>
            <person name="Mauceli E."/>
            <person name="Searle S.M."/>
            <person name="Sharpe T."/>
            <person name="Baker M.L."/>
            <person name="Batzer M.A."/>
            <person name="Benos P.V."/>
            <person name="Belov K."/>
            <person name="Clamp M."/>
            <person name="Cook A."/>
            <person name="Cuff J."/>
            <person name="Das R."/>
            <person name="Davidow L."/>
            <person name="Deakin J.E."/>
            <person name="Fazzari M.J."/>
            <person name="Glass J.L."/>
            <person name="Grabherr M."/>
            <person name="Greally J.M."/>
            <person name="Gu W."/>
            <person name="Hore T.A."/>
            <person name="Huttley G.A."/>
            <person name="Kleber M."/>
            <person name="Jirtle R.L."/>
            <person name="Koina E."/>
            <person name="Lee J.T."/>
            <person name="Mahony S."/>
            <person name="Marra M.A."/>
            <person name="Miller R.D."/>
            <person name="Nicholls R.D."/>
            <person name="Oda M."/>
            <person name="Papenfuss A.T."/>
            <person name="Parra Z.E."/>
            <person name="Pollock D.D."/>
            <person name="Ray D.A."/>
            <person name="Schein J.E."/>
            <person name="Speed T.P."/>
            <person name="Thompson K."/>
            <person name="VandeBerg J.L."/>
            <person name="Wade C.M."/>
            <person name="Walker J.A."/>
            <person name="Waters P.D."/>
            <person name="Webber C."/>
            <person name="Weidman J.R."/>
            <person name="Xie X."/>
            <person name="Zody M.C."/>
            <person name="Baldwin J."/>
            <person name="Abdouelleil A."/>
            <person name="Abdulkadir J."/>
            <person name="Abebe A."/>
            <person name="Abera B."/>
            <person name="Abreu J."/>
            <person name="Acer S.C."/>
            <person name="Aftuck L."/>
            <person name="Alexander A."/>
            <person name="An P."/>
            <person name="Anderson E."/>
            <person name="Anderson S."/>
            <person name="Arachi H."/>
            <person name="Azer M."/>
            <person name="Bachantsang P."/>
            <person name="Barry A."/>
            <person name="Bayul T."/>
            <person name="Berlin A."/>
            <person name="Bessette D."/>
            <person name="Bloom T."/>
            <person name="Bloom T."/>
            <person name="Boguslavskiy L."/>
            <person name="Bonnet C."/>
            <person name="Boukhgalter B."/>
            <person name="Bourzgui I."/>
            <person name="Brown A."/>
            <person name="Cahill P."/>
            <person name="Channer S."/>
            <person name="Cheshatsang Y."/>
            <person name="Chuda L."/>
            <person name="Citroen M."/>
            <person name="Collymore A."/>
            <person name="Cooke P."/>
            <person name="Costello M."/>
            <person name="D'Aco K."/>
            <person name="Daza R."/>
            <person name="De Haan G."/>
            <person name="DeGray S."/>
            <person name="DeMaso C."/>
            <person name="Dhargay N."/>
            <person name="Dooley K."/>
            <person name="Dooley E."/>
            <person name="Doricent M."/>
            <person name="Dorje P."/>
            <person name="Dorjee K."/>
            <person name="Dupes A."/>
            <person name="Elong R."/>
            <person name="Falk J."/>
            <person name="Farina A."/>
            <person name="Faro S."/>
            <person name="Ferguson D."/>
            <person name="Fisher S."/>
            <person name="Foley C.D."/>
            <person name="Franke A."/>
            <person name="Friedrich D."/>
            <person name="Gadbois L."/>
            <person name="Gearin G."/>
            <person name="Gearin C.R."/>
            <person name="Giannoukos G."/>
            <person name="Goode T."/>
            <person name="Graham J."/>
            <person name="Grandbois E."/>
            <person name="Grewal S."/>
            <person name="Gyaltsen K."/>
            <person name="Hafez N."/>
            <person name="Hagos B."/>
            <person name="Hall J."/>
            <person name="Henson C."/>
            <person name="Hollinger A."/>
            <person name="Honan T."/>
            <person name="Huard M.D."/>
            <person name="Hughes L."/>
            <person name="Hurhula B."/>
            <person name="Husby M.E."/>
            <person name="Kamat A."/>
            <person name="Kanga B."/>
            <person name="Kashin S."/>
            <person name="Khazanovich D."/>
            <person name="Kisner P."/>
            <person name="Lance K."/>
            <person name="Lara M."/>
            <person name="Lee W."/>
            <person name="Lennon N."/>
            <person name="Letendre F."/>
            <person name="LeVine R."/>
            <person name="Lipovsky A."/>
            <person name="Liu X."/>
            <person name="Liu J."/>
            <person name="Liu S."/>
            <person name="Lokyitsang T."/>
            <person name="Lokyitsang Y."/>
            <person name="Lubonja R."/>
            <person name="Lui A."/>
            <person name="MacDonald P."/>
            <person name="Magnisalis V."/>
            <person name="Maru K."/>
            <person name="Matthews C."/>
            <person name="McCusker W."/>
            <person name="McDonough S."/>
            <person name="Mehta T."/>
            <person name="Meldrim J."/>
            <person name="Meneus L."/>
            <person name="Mihai O."/>
            <person name="Mihalev A."/>
            <person name="Mihova T."/>
            <person name="Mittelman R."/>
            <person name="Mlenga V."/>
            <person name="Montmayeur A."/>
            <person name="Mulrain L."/>
            <person name="Navidi A."/>
            <person name="Naylor J."/>
            <person name="Negash T."/>
            <person name="Nguyen T."/>
            <person name="Nguyen N."/>
            <person name="Nicol R."/>
            <person name="Norbu C."/>
            <person name="Norbu N."/>
            <person name="Novod N."/>
            <person name="O'Neill B."/>
            <person name="Osman S."/>
            <person name="Markiewicz E."/>
            <person name="Oyono O.L."/>
            <person name="Patti C."/>
            <person name="Phunkhang P."/>
            <person name="Pierre F."/>
            <person name="Priest M."/>
            <person name="Raghuraman S."/>
            <person name="Rege F."/>
            <person name="Reyes R."/>
            <person name="Rise C."/>
            <person name="Rogov P."/>
            <person name="Ross K."/>
            <person name="Ryan E."/>
            <person name="Settipalli S."/>
            <person name="Shea T."/>
            <person name="Sherpa N."/>
            <person name="Shi L."/>
            <person name="Shih D."/>
            <person name="Sparrow T."/>
            <person name="Spaulding J."/>
            <person name="Stalker J."/>
            <person name="Stange-Thomann N."/>
            <person name="Stavropoulos S."/>
            <person name="Stone C."/>
            <person name="Strader C."/>
            <person name="Tesfaye S."/>
            <person name="Thomson T."/>
            <person name="Thoulutsang Y."/>
            <person name="Thoulutsang D."/>
            <person name="Topham K."/>
            <person name="Topping I."/>
            <person name="Tsamla T."/>
            <person name="Vassiliev H."/>
            <person name="Vo A."/>
            <person name="Wangchuk T."/>
            <person name="Wangdi T."/>
            <person name="Weiand M."/>
            <person name="Wilkinson J."/>
            <person name="Wilson A."/>
            <person name="Yadav S."/>
            <person name="Young G."/>
            <person name="Yu Q."/>
            <person name="Zembek L."/>
            <person name="Zhong D."/>
            <person name="Zimmer A."/>
            <person name="Zwirko Z."/>
            <person name="Jaffe D.B."/>
            <person name="Alvarez P."/>
            <person name="Brockman W."/>
            <person name="Butler J."/>
            <person name="Chin C."/>
            <person name="Gnerre S."/>
            <person name="MacCallum I."/>
            <person name="Graves J.A."/>
            <person name="Ponting C.P."/>
            <person name="Breen M."/>
            <person name="Samollow P.B."/>
            <person name="Lander E.S."/>
            <person name="Lindblad-Toh K."/>
        </authorList>
    </citation>
    <scope>NUCLEOTIDE SEQUENCE [LARGE SCALE GENOMIC DNA]</scope>
</reference>
<dbReference type="Ensembl" id="ENSMODT00000083962.1">
    <property type="protein sequence ID" value="ENSMODP00000045139.1"/>
    <property type="gene ID" value="ENSMODG00000024970.2"/>
</dbReference>
<keyword evidence="3" id="KW-0999">Mitochondrion inner membrane</keyword>
<comment type="similarity">
    <text evidence="7">Belongs to the UQCC6 family.</text>
</comment>
<dbReference type="InterPro" id="IPR027858">
    <property type="entry name" value="BRAWNIN"/>
</dbReference>
<comment type="subcellular location">
    <subcellularLocation>
        <location evidence="1">Mitochondrion inner membrane</location>
        <topology evidence="1">Single-pass membrane protein</topology>
    </subcellularLocation>
</comment>
<dbReference type="InParanoid" id="A0A5F8GCL7"/>
<sequence>METALAGWLGARAVHVPPPWPASLGCARSDPTSAPTWPAAGLGVPPMWAWFKTDLVAGSLDPLADLELPRRPGAPLACSSRQGDPHQAWRLILVDRPIDRLARSGRTAWNPFAGAWWHFPPRLFFFAGPSPGPHLAMPAGVSLPTYLKMVAASLGAMLLGAEVVHRYYRPDLTIPEVPPKRGELKTELLGLKTRQEQDIMIATPAFFMSVEAQ</sequence>
<dbReference type="GeneTree" id="ENSGT00390000007685"/>
<evidence type="ECO:0000313" key="9">
    <source>
        <dbReference type="Proteomes" id="UP000002280"/>
    </source>
</evidence>
<organism evidence="8 9">
    <name type="scientific">Monodelphis domestica</name>
    <name type="common">Gray short-tailed opossum</name>
    <dbReference type="NCBI Taxonomy" id="13616"/>
    <lineage>
        <taxon>Eukaryota</taxon>
        <taxon>Metazoa</taxon>
        <taxon>Chordata</taxon>
        <taxon>Craniata</taxon>
        <taxon>Vertebrata</taxon>
        <taxon>Euteleostomi</taxon>
        <taxon>Mammalia</taxon>
        <taxon>Metatheria</taxon>
        <taxon>Didelphimorphia</taxon>
        <taxon>Didelphidae</taxon>
        <taxon>Monodelphis</taxon>
    </lineage>
</organism>
<keyword evidence="9" id="KW-1185">Reference proteome</keyword>
<proteinExistence type="inferred from homology"/>
<keyword evidence="6" id="KW-0472">Membrane</keyword>
<evidence type="ECO:0000256" key="3">
    <source>
        <dbReference type="ARBA" id="ARBA00022792"/>
    </source>
</evidence>
<keyword evidence="4" id="KW-1133">Transmembrane helix</keyword>
<dbReference type="GO" id="GO:0005743">
    <property type="term" value="C:mitochondrial inner membrane"/>
    <property type="evidence" value="ECO:0007669"/>
    <property type="project" value="UniProtKB-SubCell"/>
</dbReference>
<dbReference type="AlphaFoldDB" id="A0A5F8GCL7"/>
<dbReference type="Pfam" id="PF14990">
    <property type="entry name" value="DUF4516"/>
    <property type="match status" value="1"/>
</dbReference>
<evidence type="ECO:0000256" key="1">
    <source>
        <dbReference type="ARBA" id="ARBA00004434"/>
    </source>
</evidence>
<dbReference type="PANTHER" id="PTHR28492:SF1">
    <property type="entry name" value="UBIQUINOL-CYTOCHROME-C REDUCTASE COMPLEX ASSEMBLY FACTOR 6"/>
    <property type="match status" value="1"/>
</dbReference>
<dbReference type="GO" id="GO:0034551">
    <property type="term" value="P:mitochondrial respiratory chain complex III assembly"/>
    <property type="evidence" value="ECO:0000318"/>
    <property type="project" value="GO_Central"/>
</dbReference>
<accession>A0A5F8GCL7</accession>
<dbReference type="GO" id="GO:0005739">
    <property type="term" value="C:mitochondrion"/>
    <property type="evidence" value="ECO:0000318"/>
    <property type="project" value="GO_Central"/>
</dbReference>
<protein>
    <submittedName>
        <fullName evidence="8">Uncharacterized protein</fullName>
    </submittedName>
</protein>
<evidence type="ECO:0000256" key="7">
    <source>
        <dbReference type="ARBA" id="ARBA00044944"/>
    </source>
</evidence>
<keyword evidence="2" id="KW-0812">Transmembrane</keyword>
<evidence type="ECO:0000313" key="8">
    <source>
        <dbReference type="Ensembl" id="ENSMODP00000045139.1"/>
    </source>
</evidence>
<evidence type="ECO:0000256" key="5">
    <source>
        <dbReference type="ARBA" id="ARBA00023128"/>
    </source>
</evidence>